<dbReference type="GO" id="GO:0051082">
    <property type="term" value="F:unfolded protein binding"/>
    <property type="evidence" value="ECO:0007669"/>
    <property type="project" value="TreeGrafter"/>
</dbReference>
<evidence type="ECO:0000256" key="1">
    <source>
        <dbReference type="ARBA" id="ARBA00093634"/>
    </source>
</evidence>
<organism evidence="2 3">
    <name type="scientific">Diacronema lutheri</name>
    <name type="common">Unicellular marine alga</name>
    <name type="synonym">Monochrysis lutheri</name>
    <dbReference type="NCBI Taxonomy" id="2081491"/>
    <lineage>
        <taxon>Eukaryota</taxon>
        <taxon>Haptista</taxon>
        <taxon>Haptophyta</taxon>
        <taxon>Pavlovophyceae</taxon>
        <taxon>Pavlovales</taxon>
        <taxon>Pavlovaceae</taxon>
        <taxon>Diacronema</taxon>
    </lineage>
</organism>
<keyword evidence="3" id="KW-1185">Reference proteome</keyword>
<dbReference type="OrthoDB" id="408631at2759"/>
<gene>
    <name evidence="2" type="ORF">KFE25_000626</name>
</gene>
<dbReference type="EMBL" id="JAGTXO010000006">
    <property type="protein sequence ID" value="KAG8467310.1"/>
    <property type="molecule type" value="Genomic_DNA"/>
</dbReference>
<dbReference type="GO" id="GO:0070072">
    <property type="term" value="P:vacuolar proton-transporting V-type ATPase complex assembly"/>
    <property type="evidence" value="ECO:0007669"/>
    <property type="project" value="InterPro"/>
</dbReference>
<evidence type="ECO:0000313" key="3">
    <source>
        <dbReference type="Proteomes" id="UP000751190"/>
    </source>
</evidence>
<dbReference type="OMA" id="HGARCAQ"/>
<dbReference type="AlphaFoldDB" id="A0A8J5XSX3"/>
<protein>
    <recommendedName>
        <fullName evidence="1">Vacuolar ATPase assembly protein VMA22</fullName>
    </recommendedName>
</protein>
<dbReference type="PANTHER" id="PTHR31996">
    <property type="entry name" value="COILED-COIL DOMAIN-CONTAINING PROTEIN 115"/>
    <property type="match status" value="1"/>
</dbReference>
<proteinExistence type="predicted"/>
<sequence length="275" mass="28853">MATRDGVHATCEALDEAAVACLEALQRYMDAQVMAAELCQKGYLALARARRASNSPAPFSAQFPTDIVATAVVRATPAAEGESIAFEIERLDDGAIGASPAEPESRTKAGAPVPAVAGHVPSRGPADDSFSSMCGNVLTFEDDDGVTHVAHVQSPMSFAPSSMSTVNASMFAALVAQGSAEQQRDAAGAPLTGAVSSSLKEQVVHAPRLRAPPTQHDPLKWFGVLVPPALREGQRTFERLMPVLALLACAQADVERHGARCAQLRADKERMLAAL</sequence>
<name>A0A8J5XSX3_DIALT</name>
<reference evidence="2" key="1">
    <citation type="submission" date="2021-05" db="EMBL/GenBank/DDBJ databases">
        <title>The genome of the haptophyte Pavlova lutheri (Diacronema luteri, Pavlovales) - a model for lipid biosynthesis in eukaryotic algae.</title>
        <authorList>
            <person name="Hulatt C.J."/>
            <person name="Posewitz M.C."/>
        </authorList>
    </citation>
    <scope>NUCLEOTIDE SEQUENCE</scope>
    <source>
        <strain evidence="2">NIVA-4/92</strain>
    </source>
</reference>
<accession>A0A8J5XSX3</accession>
<dbReference type="PANTHER" id="PTHR31996:SF2">
    <property type="entry name" value="COILED-COIL DOMAIN-CONTAINING PROTEIN 115"/>
    <property type="match status" value="1"/>
</dbReference>
<dbReference type="InterPro" id="IPR040357">
    <property type="entry name" value="Vma22/CCDC115"/>
</dbReference>
<comment type="caution">
    <text evidence="2">The sequence shown here is derived from an EMBL/GenBank/DDBJ whole genome shotgun (WGS) entry which is preliminary data.</text>
</comment>
<evidence type="ECO:0000313" key="2">
    <source>
        <dbReference type="EMBL" id="KAG8467310.1"/>
    </source>
</evidence>
<dbReference type="Proteomes" id="UP000751190">
    <property type="component" value="Unassembled WGS sequence"/>
</dbReference>